<dbReference type="Proteomes" id="UP000705823">
    <property type="component" value="Unassembled WGS sequence"/>
</dbReference>
<protein>
    <submittedName>
        <fullName evidence="1">Uncharacterized protein</fullName>
    </submittedName>
</protein>
<sequence>MFEISADRATNRLYIDITGNVDREEMEDAADKTLSEAEKLRDGFDIINDLSGFQPPSPEAAEPIKVAQGELQEMGLSRTVRVIDDDTSPVVVNAFERRSRDVGYSGEQADSVDAAETLLEETSESGFD</sequence>
<name>A0A8J8TCZ7_9EURY</name>
<keyword evidence="2" id="KW-1185">Reference proteome</keyword>
<evidence type="ECO:0000313" key="1">
    <source>
        <dbReference type="EMBL" id="TQQ82699.1"/>
    </source>
</evidence>
<organism evidence="1 2">
    <name type="scientific">Halonotius terrestris</name>
    <dbReference type="NCBI Taxonomy" id="2487750"/>
    <lineage>
        <taxon>Archaea</taxon>
        <taxon>Methanobacteriati</taxon>
        <taxon>Methanobacteriota</taxon>
        <taxon>Stenosarchaea group</taxon>
        <taxon>Halobacteria</taxon>
        <taxon>Halobacteriales</taxon>
        <taxon>Haloferacaceae</taxon>
        <taxon>Halonotius</taxon>
    </lineage>
</organism>
<dbReference type="OrthoDB" id="342127at2157"/>
<evidence type="ECO:0000313" key="2">
    <source>
        <dbReference type="Proteomes" id="UP000705823"/>
    </source>
</evidence>
<dbReference type="RefSeq" id="WP_142978964.1">
    <property type="nucleotide sequence ID" value="NZ_RKLU01000002.1"/>
</dbReference>
<accession>A0A8J8TCZ7</accession>
<comment type="caution">
    <text evidence="1">The sequence shown here is derived from an EMBL/GenBank/DDBJ whole genome shotgun (WGS) entry which is preliminary data.</text>
</comment>
<dbReference type="AlphaFoldDB" id="A0A8J8TCZ7"/>
<dbReference type="EMBL" id="RKLU01000002">
    <property type="protein sequence ID" value="TQQ82699.1"/>
    <property type="molecule type" value="Genomic_DNA"/>
</dbReference>
<proteinExistence type="predicted"/>
<reference evidence="1" key="1">
    <citation type="submission" date="2019-02" db="EMBL/GenBank/DDBJ databases">
        <title>Halonotius sp. a new haloarchaeum isolated from saline soil.</title>
        <authorList>
            <person name="Duran-Viseras A."/>
            <person name="Sanchez-Porro C."/>
            <person name="Ventosa A."/>
        </authorList>
    </citation>
    <scope>NUCLEOTIDE SEQUENCE</scope>
    <source>
        <strain evidence="1">F15B</strain>
    </source>
</reference>
<gene>
    <name evidence="1" type="ORF">EGH24_04420</name>
</gene>